<dbReference type="Pfam" id="PF12796">
    <property type="entry name" value="Ank_2"/>
    <property type="match status" value="1"/>
</dbReference>
<dbReference type="PANTHER" id="PTHR24126:SF14">
    <property type="entry name" value="ANK_REP_REGION DOMAIN-CONTAINING PROTEIN"/>
    <property type="match status" value="1"/>
</dbReference>
<dbReference type="InterPro" id="IPR002110">
    <property type="entry name" value="Ankyrin_rpt"/>
</dbReference>
<evidence type="ECO:0000313" key="5">
    <source>
        <dbReference type="Proteomes" id="UP000315783"/>
    </source>
</evidence>
<dbReference type="SMART" id="SM00248">
    <property type="entry name" value="ANK"/>
    <property type="match status" value="8"/>
</dbReference>
<dbReference type="Pfam" id="PF00023">
    <property type="entry name" value="Ank"/>
    <property type="match status" value="1"/>
</dbReference>
<dbReference type="OrthoDB" id="426293at2759"/>
<dbReference type="InterPro" id="IPR036770">
    <property type="entry name" value="Ankyrin_rpt-contain_sf"/>
</dbReference>
<accession>A0A545VF95</accession>
<keyword evidence="2 3" id="KW-0040">ANK repeat</keyword>
<dbReference type="PROSITE" id="PS50088">
    <property type="entry name" value="ANK_REPEAT"/>
    <property type="match status" value="2"/>
</dbReference>
<feature type="repeat" description="ANK" evidence="3">
    <location>
        <begin position="140"/>
        <end position="172"/>
    </location>
</feature>
<comment type="caution">
    <text evidence="4">The sequence shown here is derived from an EMBL/GenBank/DDBJ whole genome shotgun (WGS) entry which is preliminary data.</text>
</comment>
<keyword evidence="5" id="KW-1185">Reference proteome</keyword>
<evidence type="ECO:0000256" key="1">
    <source>
        <dbReference type="ARBA" id="ARBA00022737"/>
    </source>
</evidence>
<feature type="repeat" description="ANK" evidence="3">
    <location>
        <begin position="173"/>
        <end position="195"/>
    </location>
</feature>
<sequence>MPLLWRNRARDSAPPTDLRQIAAAENHECYLSETETLGKTDKHGRTILHWATILGKHEFVKSLLGNQDVEITATDWLGKPAIYYAVLRGDQDMVQVFLNRHKQLHDITGRTALHDAVDTGNTSMVALCSTPELISLPDYNGRTPLHYAARSGNHIIAEYILRKGADAKYRDGKGWTPLHWAARRGCVETLKVIIRWADAAAIDYDDHTALHVAAANGYRAAAVFLLDREELKRERTAQTEILAQTIPDIDEVDDKGHTILHWAVYKKDAALVDAVLKRIREKGGASITLQDKNGHTPLQTALLLTQSRWEVDHHLGRSKGPKGTPALNAMLQCVIEQEEPATTMMDRYKETPLSYAASYGDETTKRLLQEYLKETGLSI</sequence>
<proteinExistence type="predicted"/>
<evidence type="ECO:0000256" key="3">
    <source>
        <dbReference type="PROSITE-ProRule" id="PRU00023"/>
    </source>
</evidence>
<gene>
    <name evidence="4" type="ORF">IF1G_00330</name>
</gene>
<dbReference type="STRING" id="43265.A0A545VF95"/>
<dbReference type="PANTHER" id="PTHR24126">
    <property type="entry name" value="ANKYRIN REPEAT, PH AND SEC7 DOMAIN CONTAINING PROTEIN SECG-RELATED"/>
    <property type="match status" value="1"/>
</dbReference>
<dbReference type="Proteomes" id="UP000315783">
    <property type="component" value="Unassembled WGS sequence"/>
</dbReference>
<dbReference type="AlphaFoldDB" id="A0A545VF95"/>
<dbReference type="SUPFAM" id="SSF48403">
    <property type="entry name" value="Ankyrin repeat"/>
    <property type="match status" value="1"/>
</dbReference>
<evidence type="ECO:0000256" key="2">
    <source>
        <dbReference type="ARBA" id="ARBA00023043"/>
    </source>
</evidence>
<reference evidence="4 5" key="1">
    <citation type="journal article" date="2019" name="Appl. Microbiol. Biotechnol.">
        <title>Genome sequence of Isaria javanica and comparative genome analysis insights into family S53 peptidase evolution in fungal entomopathogens.</title>
        <authorList>
            <person name="Lin R."/>
            <person name="Zhang X."/>
            <person name="Xin B."/>
            <person name="Zou M."/>
            <person name="Gao Y."/>
            <person name="Qin F."/>
            <person name="Hu Q."/>
            <person name="Xie B."/>
            <person name="Cheng X."/>
        </authorList>
    </citation>
    <scope>NUCLEOTIDE SEQUENCE [LARGE SCALE GENOMIC DNA]</scope>
    <source>
        <strain evidence="4 5">IJ1G</strain>
    </source>
</reference>
<dbReference type="PROSITE" id="PS50297">
    <property type="entry name" value="ANK_REP_REGION"/>
    <property type="match status" value="2"/>
</dbReference>
<organism evidence="4 5">
    <name type="scientific">Cordyceps javanica</name>
    <dbReference type="NCBI Taxonomy" id="43265"/>
    <lineage>
        <taxon>Eukaryota</taxon>
        <taxon>Fungi</taxon>
        <taxon>Dikarya</taxon>
        <taxon>Ascomycota</taxon>
        <taxon>Pezizomycotina</taxon>
        <taxon>Sordariomycetes</taxon>
        <taxon>Hypocreomycetidae</taxon>
        <taxon>Hypocreales</taxon>
        <taxon>Cordycipitaceae</taxon>
        <taxon>Cordyceps</taxon>
    </lineage>
</organism>
<name>A0A545VF95_9HYPO</name>
<dbReference type="EMBL" id="SPUK01000001">
    <property type="protein sequence ID" value="TQW00399.1"/>
    <property type="molecule type" value="Genomic_DNA"/>
</dbReference>
<dbReference type="Pfam" id="PF13637">
    <property type="entry name" value="Ank_4"/>
    <property type="match status" value="1"/>
</dbReference>
<protein>
    <submittedName>
        <fullName evidence="4">Ankyrin repeat protein</fullName>
    </submittedName>
</protein>
<evidence type="ECO:0000313" key="4">
    <source>
        <dbReference type="EMBL" id="TQW00399.1"/>
    </source>
</evidence>
<keyword evidence="1" id="KW-0677">Repeat</keyword>
<dbReference type="Gene3D" id="1.25.40.20">
    <property type="entry name" value="Ankyrin repeat-containing domain"/>
    <property type="match status" value="3"/>
</dbReference>